<dbReference type="Gene3D" id="3.90.1200.10">
    <property type="match status" value="1"/>
</dbReference>
<organism evidence="2 3">
    <name type="scientific">Aureobasidium melanogenum</name>
    <name type="common">Aureobasidium pullulans var. melanogenum</name>
    <dbReference type="NCBI Taxonomy" id="46634"/>
    <lineage>
        <taxon>Eukaryota</taxon>
        <taxon>Fungi</taxon>
        <taxon>Dikarya</taxon>
        <taxon>Ascomycota</taxon>
        <taxon>Pezizomycotina</taxon>
        <taxon>Dothideomycetes</taxon>
        <taxon>Dothideomycetidae</taxon>
        <taxon>Dothideales</taxon>
        <taxon>Saccotheciaceae</taxon>
        <taxon>Aureobasidium</taxon>
    </lineage>
</organism>
<dbReference type="SUPFAM" id="SSF56112">
    <property type="entry name" value="Protein kinase-like (PK-like)"/>
    <property type="match status" value="1"/>
</dbReference>
<dbReference type="CDD" id="cd05120">
    <property type="entry name" value="APH_ChoK_like"/>
    <property type="match status" value="1"/>
</dbReference>
<dbReference type="PANTHER" id="PTHR21310:SF55">
    <property type="entry name" value="AMINOGLYCOSIDE PHOSPHOTRANSFERASE DOMAIN-CONTAINING PROTEIN"/>
    <property type="match status" value="1"/>
</dbReference>
<dbReference type="InterPro" id="IPR051678">
    <property type="entry name" value="AGP_Transferase"/>
</dbReference>
<dbReference type="AlphaFoldDB" id="A0A9P8FYN6"/>
<dbReference type="PANTHER" id="PTHR21310">
    <property type="entry name" value="AMINOGLYCOSIDE PHOSPHOTRANSFERASE-RELATED-RELATED"/>
    <property type="match status" value="1"/>
</dbReference>
<evidence type="ECO:0000313" key="3">
    <source>
        <dbReference type="Proteomes" id="UP000729357"/>
    </source>
</evidence>
<keyword evidence="2" id="KW-0418">Kinase</keyword>
<feature type="non-terminal residue" evidence="2">
    <location>
        <position position="271"/>
    </location>
</feature>
<accession>A0A9P8FYN6</accession>
<keyword evidence="2" id="KW-0808">Transferase</keyword>
<dbReference type="InterPro" id="IPR011009">
    <property type="entry name" value="Kinase-like_dom_sf"/>
</dbReference>
<feature type="domain" description="Aminoglycoside phosphotransferase" evidence="1">
    <location>
        <begin position="55"/>
        <end position="251"/>
    </location>
</feature>
<evidence type="ECO:0000313" key="2">
    <source>
        <dbReference type="EMBL" id="KAG9986583.1"/>
    </source>
</evidence>
<dbReference type="EMBL" id="JAHFXS010000295">
    <property type="protein sequence ID" value="KAG9986583.1"/>
    <property type="molecule type" value="Genomic_DNA"/>
</dbReference>
<proteinExistence type="predicted"/>
<dbReference type="Proteomes" id="UP000729357">
    <property type="component" value="Unassembled WGS sequence"/>
</dbReference>
<keyword evidence="3" id="KW-1185">Reference proteome</keyword>
<reference evidence="2" key="2">
    <citation type="submission" date="2021-08" db="EMBL/GenBank/DDBJ databases">
        <authorList>
            <person name="Gostincar C."/>
            <person name="Sun X."/>
            <person name="Song Z."/>
            <person name="Gunde-Cimerman N."/>
        </authorList>
    </citation>
    <scope>NUCLEOTIDE SEQUENCE</scope>
    <source>
        <strain evidence="2">EXF-9298</strain>
    </source>
</reference>
<dbReference type="Pfam" id="PF01636">
    <property type="entry name" value="APH"/>
    <property type="match status" value="1"/>
</dbReference>
<reference evidence="2" key="1">
    <citation type="journal article" date="2021" name="J Fungi (Basel)">
        <title>Virulence traits and population genomics of the black yeast Aureobasidium melanogenum.</title>
        <authorList>
            <person name="Cernosa A."/>
            <person name="Sun X."/>
            <person name="Gostincar C."/>
            <person name="Fang C."/>
            <person name="Gunde-Cimerman N."/>
            <person name="Song Z."/>
        </authorList>
    </citation>
    <scope>NUCLEOTIDE SEQUENCE</scope>
    <source>
        <strain evidence="2">EXF-9298</strain>
    </source>
</reference>
<dbReference type="InterPro" id="IPR002575">
    <property type="entry name" value="Aminoglycoside_PTrfase"/>
</dbReference>
<gene>
    <name evidence="2" type="ORF">KCU98_g3940</name>
</gene>
<comment type="caution">
    <text evidence="2">The sequence shown here is derived from an EMBL/GenBank/DDBJ whole genome shotgun (WGS) entry which is preliminary data.</text>
</comment>
<protein>
    <submittedName>
        <fullName evidence="2">Kinase-like protein</fullName>
    </submittedName>
</protein>
<evidence type="ECO:0000259" key="1">
    <source>
        <dbReference type="Pfam" id="PF01636"/>
    </source>
</evidence>
<sequence length="271" mass="31197">MPDAVPDVPQPTNLQRWLLLTSINILRRFRNRTGSVLMLTSDLCVKYGSRLDIVEAQTMLFIAKHTGIPVPKIYFAFTHEGCTYILMERFNGQSASKGWVHRSDASKQKILESLKKMVLDMRSLTPQSSAICSVSGGSLYDLRIPSMDLRFGPFKNVQEFHDHLRNDTQARSNACDEFLRLVSLHSQDWGSPTFTHGDLSSLNILVRGDSIVGIIDWETAGWYPPYWEYTTACQVNPQNAFWRDEIEKFLEEMPEALEMERFRQKYFGDLF</sequence>
<name>A0A9P8FYN6_AURME</name>
<dbReference type="GO" id="GO:0016301">
    <property type="term" value="F:kinase activity"/>
    <property type="evidence" value="ECO:0007669"/>
    <property type="project" value="UniProtKB-KW"/>
</dbReference>